<sequence length="345" mass="39609">MNIFLQILGIIFLVLLLIGAYYAWKLYRFVKGQQNSDIAKATSVLPSQVMDLEPSNRDQWKEREKLDYCESELKSIGASHVGYYFTHSGFAMIRISLWNFKNQVIAAIYEGSTDINQKDVRFIFEVACKLTGGSLCITSNQHALYDSRPDNHIIKHNESNSILEFIKALKREIPENTKLIKIPDPLEFFIESYEDATEWSWSADQKKKKKTQQVLASIGVTVTDELMDDLIESGRSYSVEVNVNRARRKLARHSQMSVEKWDKISDKLVFINEKMEVSHLIDAVYDIAGDITDEQEQVLDGFQQTTEKLMDPIGAFQMLLSSMDIKAKRITSMEKPVKTEVYLPL</sequence>
<name>A0A9E4N3W3_9GAMM</name>
<evidence type="ECO:0000313" key="3">
    <source>
        <dbReference type="Proteomes" id="UP000886667"/>
    </source>
</evidence>
<reference evidence="2" key="1">
    <citation type="journal article" date="2021" name="Proc. Natl. Acad. Sci. U.S.A.">
        <title>Global biogeography of chemosynthetic symbionts reveals both localized and globally distributed symbiont groups. .</title>
        <authorList>
            <person name="Osvatic J.T."/>
            <person name="Wilkins L.G.E."/>
            <person name="Leibrecht L."/>
            <person name="Leray M."/>
            <person name="Zauner S."/>
            <person name="Polzin J."/>
            <person name="Camacho Y."/>
            <person name="Gros O."/>
            <person name="van Gils J.A."/>
            <person name="Eisen J.A."/>
            <person name="Petersen J.M."/>
            <person name="Yuen B."/>
        </authorList>
    </citation>
    <scope>NUCLEOTIDE SEQUENCE</scope>
    <source>
        <strain evidence="2">MAGclacostrist064TRANS</strain>
    </source>
</reference>
<gene>
    <name evidence="2" type="ORF">JAZ07_12700</name>
</gene>
<keyword evidence="1" id="KW-0472">Membrane</keyword>
<dbReference type="Proteomes" id="UP000886667">
    <property type="component" value="Unassembled WGS sequence"/>
</dbReference>
<evidence type="ECO:0000256" key="1">
    <source>
        <dbReference type="SAM" id="Phobius"/>
    </source>
</evidence>
<organism evidence="2 3">
    <name type="scientific">Candidatus Thiodiazotropha taylori</name>
    <dbReference type="NCBI Taxonomy" id="2792791"/>
    <lineage>
        <taxon>Bacteria</taxon>
        <taxon>Pseudomonadati</taxon>
        <taxon>Pseudomonadota</taxon>
        <taxon>Gammaproteobacteria</taxon>
        <taxon>Chromatiales</taxon>
        <taxon>Sedimenticolaceae</taxon>
        <taxon>Candidatus Thiodiazotropha</taxon>
    </lineage>
</organism>
<keyword evidence="1" id="KW-1133">Transmembrane helix</keyword>
<evidence type="ECO:0000313" key="2">
    <source>
        <dbReference type="EMBL" id="MCG7947196.1"/>
    </source>
</evidence>
<comment type="caution">
    <text evidence="2">The sequence shown here is derived from an EMBL/GenBank/DDBJ whole genome shotgun (WGS) entry which is preliminary data.</text>
</comment>
<dbReference type="EMBL" id="JAEPCM010000446">
    <property type="protein sequence ID" value="MCG7947196.1"/>
    <property type="molecule type" value="Genomic_DNA"/>
</dbReference>
<proteinExistence type="predicted"/>
<feature type="transmembrane region" description="Helical" evidence="1">
    <location>
        <begin position="6"/>
        <end position="24"/>
    </location>
</feature>
<dbReference type="AlphaFoldDB" id="A0A9E4N3W3"/>
<accession>A0A9E4N3W3</accession>
<protein>
    <submittedName>
        <fullName evidence="2">Uncharacterized protein</fullName>
    </submittedName>
</protein>
<keyword evidence="1" id="KW-0812">Transmembrane</keyword>